<comment type="function">
    <text evidence="1 13">Catalyzes the synthesis of GMP from XMP.</text>
</comment>
<dbReference type="FunFam" id="3.40.50.620:FF:000208">
    <property type="entry name" value="GMP synthase [glutamine-hydrolyzing] subunit B"/>
    <property type="match status" value="1"/>
</dbReference>
<dbReference type="RefSeq" id="WP_092817451.1">
    <property type="nucleotide sequence ID" value="NZ_FNWU01000009.1"/>
</dbReference>
<comment type="subunit">
    <text evidence="3 13">Heterodimer composed of a glutamine amidotransferase subunit (A) and a GMP-binding subunit (B).</text>
</comment>
<dbReference type="Pfam" id="PF02540">
    <property type="entry name" value="NAD_synthase"/>
    <property type="match status" value="1"/>
</dbReference>
<dbReference type="Gene3D" id="3.40.50.620">
    <property type="entry name" value="HUPs"/>
    <property type="match status" value="1"/>
</dbReference>
<dbReference type="Gene3D" id="3.30.300.10">
    <property type="match status" value="1"/>
</dbReference>
<dbReference type="InterPro" id="IPR001674">
    <property type="entry name" value="GMP_synth_C"/>
</dbReference>
<dbReference type="NCBIfam" id="TIGR00884">
    <property type="entry name" value="guaA_Cterm"/>
    <property type="match status" value="1"/>
</dbReference>
<dbReference type="GO" id="GO:0003921">
    <property type="term" value="F:GMP synthase activity"/>
    <property type="evidence" value="ECO:0007669"/>
    <property type="project" value="InterPro"/>
</dbReference>
<feature type="binding site" evidence="14">
    <location>
        <begin position="29"/>
        <end position="35"/>
    </location>
    <ligand>
        <name>ATP</name>
        <dbReference type="ChEBI" id="CHEBI:30616"/>
    </ligand>
</feature>
<dbReference type="InterPro" id="IPR025777">
    <property type="entry name" value="GMPS_ATP_PPase_dom"/>
</dbReference>
<dbReference type="EMBL" id="FNWU01000009">
    <property type="protein sequence ID" value="SEH58400.1"/>
    <property type="molecule type" value="Genomic_DNA"/>
</dbReference>
<dbReference type="SUPFAM" id="SSF54810">
    <property type="entry name" value="GMP synthetase C-terminal dimerisation domain"/>
    <property type="match status" value="1"/>
</dbReference>
<evidence type="ECO:0000256" key="13">
    <source>
        <dbReference type="HAMAP-Rule" id="MF_00345"/>
    </source>
</evidence>
<dbReference type="OrthoDB" id="33844at2157"/>
<keyword evidence="6 13" id="KW-0436">Ligase</keyword>
<evidence type="ECO:0000259" key="15">
    <source>
        <dbReference type="PROSITE" id="PS51553"/>
    </source>
</evidence>
<dbReference type="GO" id="GO:0005829">
    <property type="term" value="C:cytosol"/>
    <property type="evidence" value="ECO:0007669"/>
    <property type="project" value="TreeGrafter"/>
</dbReference>
<reference evidence="16 17" key="1">
    <citation type="submission" date="2016-10" db="EMBL/GenBank/DDBJ databases">
        <authorList>
            <person name="de Groot N.N."/>
        </authorList>
    </citation>
    <scope>NUCLEOTIDE SEQUENCE [LARGE SCALE GENOMIC DNA]</scope>
    <source>
        <strain evidence="16 17">IBRC-M10418</strain>
    </source>
</reference>
<comment type="pathway">
    <text evidence="2 13">Purine metabolism; GMP biosynthesis; GMP from XMP (L-Gln route): step 1/1.</text>
</comment>
<evidence type="ECO:0000256" key="1">
    <source>
        <dbReference type="ARBA" id="ARBA00002332"/>
    </source>
</evidence>
<proteinExistence type="inferred from homology"/>
<keyword evidence="10 13" id="KW-0067">ATP-binding</keyword>
<evidence type="ECO:0000256" key="12">
    <source>
        <dbReference type="ARBA" id="ARBA00049404"/>
    </source>
</evidence>
<dbReference type="InterPro" id="IPR022310">
    <property type="entry name" value="NAD/GMP_synthase"/>
</dbReference>
<gene>
    <name evidence="13" type="primary">guaAB</name>
    <name evidence="16" type="ORF">SAMN05192561_10953</name>
</gene>
<dbReference type="Pfam" id="PF00958">
    <property type="entry name" value="GMP_synt_C"/>
    <property type="match status" value="1"/>
</dbReference>
<evidence type="ECO:0000256" key="7">
    <source>
        <dbReference type="ARBA" id="ARBA00022741"/>
    </source>
</evidence>
<feature type="domain" description="GMPS ATP-PPase" evidence="15">
    <location>
        <begin position="2"/>
        <end position="185"/>
    </location>
</feature>
<keyword evidence="7 13" id="KW-0547">Nucleotide-binding</keyword>
<evidence type="ECO:0000256" key="2">
    <source>
        <dbReference type="ARBA" id="ARBA00005153"/>
    </source>
</evidence>
<keyword evidence="17" id="KW-1185">Reference proteome</keyword>
<evidence type="ECO:0000313" key="16">
    <source>
        <dbReference type="EMBL" id="SEH58400.1"/>
    </source>
</evidence>
<sequence>MVDTDTFITDAVTEIEQQVGDSNAIIALSGGVDSSVAATLAYEAVGDQLTPVYVDTGLMRKGETAEIRETFSFMESLRVVDAADRYFDRLEGVTDPEKKREVIGDQFIREFEREARDVDADVLVQGTIYPDRIESEGGIKSHHNVGGLPEVIDFETIVEPVRDLYKDEVREVARALGLEEIISERMPFPGPGLAVRVIGEVTREKADVAREACHVVEDELEEYEPWQAFAAVIGKGTGVKGDNRVHGWIVAVRSVESRDGMTARAQEIDWNTLQRIQSRITGENDDVARVVYDVTHKPPATIEYE</sequence>
<accession>A0A1H6JGZ7</accession>
<protein>
    <recommendedName>
        <fullName evidence="5 13">GMP synthase [glutamine-hydrolyzing] subunit B</fullName>
        <ecNumber evidence="4 13">6.3.5.2</ecNumber>
    </recommendedName>
    <alternativeName>
        <fullName evidence="11 13">GMP synthetase</fullName>
    </alternativeName>
</protein>
<dbReference type="HAMAP" id="MF_00345">
    <property type="entry name" value="GMP_synthase_B"/>
    <property type="match status" value="1"/>
</dbReference>
<evidence type="ECO:0000256" key="10">
    <source>
        <dbReference type="ARBA" id="ARBA00022840"/>
    </source>
</evidence>
<dbReference type="EC" id="6.3.5.2" evidence="4 13"/>
<dbReference type="Proteomes" id="UP000199215">
    <property type="component" value="Unassembled WGS sequence"/>
</dbReference>
<keyword evidence="8 13" id="KW-0332">GMP biosynthesis</keyword>
<dbReference type="InterPro" id="IPR026598">
    <property type="entry name" value="GMP_synthase_B"/>
</dbReference>
<evidence type="ECO:0000256" key="11">
    <source>
        <dbReference type="ARBA" id="ARBA00030464"/>
    </source>
</evidence>
<dbReference type="InterPro" id="IPR014729">
    <property type="entry name" value="Rossmann-like_a/b/a_fold"/>
</dbReference>
<evidence type="ECO:0000256" key="14">
    <source>
        <dbReference type="PROSITE-ProRule" id="PRU00886"/>
    </source>
</evidence>
<name>A0A1H6JGZ7_9EURY</name>
<dbReference type="UniPathway" id="UPA00189">
    <property type="reaction ID" value="UER00296"/>
</dbReference>
<dbReference type="SUPFAM" id="SSF52402">
    <property type="entry name" value="Adenine nucleotide alpha hydrolases-like"/>
    <property type="match status" value="1"/>
</dbReference>
<dbReference type="STRING" id="1267564.SAMN05192561_10953"/>
<dbReference type="CDD" id="cd01997">
    <property type="entry name" value="GMP_synthase_C"/>
    <property type="match status" value="1"/>
</dbReference>
<keyword evidence="9 13" id="KW-0658">Purine biosynthesis</keyword>
<dbReference type="GO" id="GO:0005524">
    <property type="term" value="F:ATP binding"/>
    <property type="evidence" value="ECO:0007669"/>
    <property type="project" value="UniProtKB-UniRule"/>
</dbReference>
<evidence type="ECO:0000256" key="5">
    <source>
        <dbReference type="ARBA" id="ARBA00022411"/>
    </source>
</evidence>
<dbReference type="PROSITE" id="PS51553">
    <property type="entry name" value="GMPS_ATP_PPASE"/>
    <property type="match status" value="1"/>
</dbReference>
<organism evidence="16 17">
    <name type="scientific">Halopenitus malekzadehii</name>
    <dbReference type="NCBI Taxonomy" id="1267564"/>
    <lineage>
        <taxon>Archaea</taxon>
        <taxon>Methanobacteriati</taxon>
        <taxon>Methanobacteriota</taxon>
        <taxon>Stenosarchaea group</taxon>
        <taxon>Halobacteria</taxon>
        <taxon>Halobacteriales</taxon>
        <taxon>Haloferacaceae</taxon>
        <taxon>Halopenitus</taxon>
    </lineage>
</organism>
<evidence type="ECO:0000313" key="17">
    <source>
        <dbReference type="Proteomes" id="UP000199215"/>
    </source>
</evidence>
<dbReference type="PANTHER" id="PTHR11922">
    <property type="entry name" value="GMP SYNTHASE-RELATED"/>
    <property type="match status" value="1"/>
</dbReference>
<evidence type="ECO:0000256" key="4">
    <source>
        <dbReference type="ARBA" id="ARBA00012746"/>
    </source>
</evidence>
<dbReference type="AlphaFoldDB" id="A0A1H6JGZ7"/>
<evidence type="ECO:0000256" key="9">
    <source>
        <dbReference type="ARBA" id="ARBA00022755"/>
    </source>
</evidence>
<dbReference type="PANTHER" id="PTHR11922:SF2">
    <property type="entry name" value="GMP SYNTHASE [GLUTAMINE-HYDROLYZING]"/>
    <property type="match status" value="1"/>
</dbReference>
<comment type="catalytic activity">
    <reaction evidence="12 13">
        <text>XMP + L-glutamine + ATP + H2O = GMP + L-glutamate + AMP + diphosphate + 2 H(+)</text>
        <dbReference type="Rhea" id="RHEA:11680"/>
        <dbReference type="ChEBI" id="CHEBI:15377"/>
        <dbReference type="ChEBI" id="CHEBI:15378"/>
        <dbReference type="ChEBI" id="CHEBI:29985"/>
        <dbReference type="ChEBI" id="CHEBI:30616"/>
        <dbReference type="ChEBI" id="CHEBI:33019"/>
        <dbReference type="ChEBI" id="CHEBI:57464"/>
        <dbReference type="ChEBI" id="CHEBI:58115"/>
        <dbReference type="ChEBI" id="CHEBI:58359"/>
        <dbReference type="ChEBI" id="CHEBI:456215"/>
        <dbReference type="EC" id="6.3.5.2"/>
    </reaction>
</comment>
<evidence type="ECO:0000256" key="6">
    <source>
        <dbReference type="ARBA" id="ARBA00022598"/>
    </source>
</evidence>
<evidence type="ECO:0000256" key="8">
    <source>
        <dbReference type="ARBA" id="ARBA00022749"/>
    </source>
</evidence>
<evidence type="ECO:0000256" key="3">
    <source>
        <dbReference type="ARBA" id="ARBA00011264"/>
    </source>
</evidence>